<dbReference type="EMBL" id="LBMM01000317">
    <property type="protein sequence ID" value="KMR01396.1"/>
    <property type="molecule type" value="Genomic_DNA"/>
</dbReference>
<evidence type="ECO:0000256" key="4">
    <source>
        <dbReference type="ARBA" id="ARBA00022692"/>
    </source>
</evidence>
<evidence type="ECO:0000256" key="10">
    <source>
        <dbReference type="SAM" id="Phobius"/>
    </source>
</evidence>
<proteinExistence type="predicted"/>
<dbReference type="PANTHER" id="PTHR21137:SF35">
    <property type="entry name" value="ODORANT RECEPTOR 19A-RELATED"/>
    <property type="match status" value="1"/>
</dbReference>
<organism evidence="11 12">
    <name type="scientific">Lasius niger</name>
    <name type="common">Black garden ant</name>
    <dbReference type="NCBI Taxonomy" id="67767"/>
    <lineage>
        <taxon>Eukaryota</taxon>
        <taxon>Metazoa</taxon>
        <taxon>Ecdysozoa</taxon>
        <taxon>Arthropoda</taxon>
        <taxon>Hexapoda</taxon>
        <taxon>Insecta</taxon>
        <taxon>Pterygota</taxon>
        <taxon>Neoptera</taxon>
        <taxon>Endopterygota</taxon>
        <taxon>Hymenoptera</taxon>
        <taxon>Apocrita</taxon>
        <taxon>Aculeata</taxon>
        <taxon>Formicoidea</taxon>
        <taxon>Formicidae</taxon>
        <taxon>Formicinae</taxon>
        <taxon>Lasius</taxon>
        <taxon>Lasius</taxon>
    </lineage>
</organism>
<comment type="subcellular location">
    <subcellularLocation>
        <location evidence="1">Cell membrane</location>
        <topology evidence="1">Multi-pass membrane protein</topology>
    </subcellularLocation>
</comment>
<keyword evidence="3" id="KW-0716">Sensory transduction</keyword>
<keyword evidence="9" id="KW-0807">Transducer</keyword>
<feature type="transmembrane region" description="Helical" evidence="10">
    <location>
        <begin position="52"/>
        <end position="75"/>
    </location>
</feature>
<dbReference type="PANTHER" id="PTHR21137">
    <property type="entry name" value="ODORANT RECEPTOR"/>
    <property type="match status" value="1"/>
</dbReference>
<feature type="transmembrane region" description="Helical" evidence="10">
    <location>
        <begin position="87"/>
        <end position="105"/>
    </location>
</feature>
<evidence type="ECO:0000313" key="11">
    <source>
        <dbReference type="EMBL" id="KMR01396.1"/>
    </source>
</evidence>
<dbReference type="InterPro" id="IPR004117">
    <property type="entry name" value="7tm6_olfct_rcpt"/>
</dbReference>
<sequence length="280" mass="32693">MSPTNASHKLFRNFNYKSDAEYVMKVAKILLTPVGVWPLYKTDSTFDKMKYVFQTSFIFSLMCFLLVPHIIYTFYDAEDLTRYMKVIAAQVFSLLGIVKFWTMIINRNDIKYCLQQMEIQYRDVESEEDRSVMVRHAKIGRQFTIMYLGLLYGGALPYHIIMPLVADKIIKEDNTTQLPLPYLSDYIFFVVENSPFYEVLFVTQIIFSTLILSTNCGVYGLIATSVMHACCLFEISRRHMETFLTSGTDDLHKRFGQIIVHHMRALRSANNVQTFYQMCH</sequence>
<reference evidence="11 12" key="1">
    <citation type="submission" date="2015-04" db="EMBL/GenBank/DDBJ databases">
        <title>Lasius niger genome sequencing.</title>
        <authorList>
            <person name="Konorov E.A."/>
            <person name="Nikitin M.A."/>
            <person name="Kirill M.V."/>
            <person name="Chang P."/>
        </authorList>
    </citation>
    <scope>NUCLEOTIDE SEQUENCE [LARGE SCALE GENOMIC DNA]</scope>
    <source>
        <tissue evidence="11">Whole</tissue>
    </source>
</reference>
<keyword evidence="8 11" id="KW-0675">Receptor</keyword>
<protein>
    <submittedName>
        <fullName evidence="11">Odorant receptor 82a-like protein</fullName>
    </submittedName>
</protein>
<keyword evidence="7 10" id="KW-0472">Membrane</keyword>
<dbReference type="Proteomes" id="UP000036403">
    <property type="component" value="Unassembled WGS sequence"/>
</dbReference>
<evidence type="ECO:0000313" key="12">
    <source>
        <dbReference type="Proteomes" id="UP000036403"/>
    </source>
</evidence>
<evidence type="ECO:0000256" key="9">
    <source>
        <dbReference type="ARBA" id="ARBA00023224"/>
    </source>
</evidence>
<keyword evidence="5" id="KW-0552">Olfaction</keyword>
<keyword evidence="6 10" id="KW-1133">Transmembrane helix</keyword>
<comment type="caution">
    <text evidence="11">The sequence shown here is derived from an EMBL/GenBank/DDBJ whole genome shotgun (WGS) entry which is preliminary data.</text>
</comment>
<dbReference type="AlphaFoldDB" id="A0A0J7L8C7"/>
<evidence type="ECO:0000256" key="1">
    <source>
        <dbReference type="ARBA" id="ARBA00004651"/>
    </source>
</evidence>
<evidence type="ECO:0000256" key="3">
    <source>
        <dbReference type="ARBA" id="ARBA00022606"/>
    </source>
</evidence>
<evidence type="ECO:0000256" key="8">
    <source>
        <dbReference type="ARBA" id="ARBA00023170"/>
    </source>
</evidence>
<dbReference type="GO" id="GO:0007165">
    <property type="term" value="P:signal transduction"/>
    <property type="evidence" value="ECO:0007669"/>
    <property type="project" value="UniProtKB-KW"/>
</dbReference>
<evidence type="ECO:0000256" key="7">
    <source>
        <dbReference type="ARBA" id="ARBA00023136"/>
    </source>
</evidence>
<dbReference type="OrthoDB" id="7540137at2759"/>
<gene>
    <name evidence="11" type="ORF">RF55_959</name>
</gene>
<evidence type="ECO:0000256" key="5">
    <source>
        <dbReference type="ARBA" id="ARBA00022725"/>
    </source>
</evidence>
<name>A0A0J7L8C7_LASNI</name>
<dbReference type="GO" id="GO:0005549">
    <property type="term" value="F:odorant binding"/>
    <property type="evidence" value="ECO:0007669"/>
    <property type="project" value="InterPro"/>
</dbReference>
<keyword evidence="12" id="KW-1185">Reference proteome</keyword>
<evidence type="ECO:0000256" key="6">
    <source>
        <dbReference type="ARBA" id="ARBA00022989"/>
    </source>
</evidence>
<dbReference type="Pfam" id="PF02949">
    <property type="entry name" value="7tm_6"/>
    <property type="match status" value="1"/>
</dbReference>
<keyword evidence="4 10" id="KW-0812">Transmembrane</keyword>
<evidence type="ECO:0000256" key="2">
    <source>
        <dbReference type="ARBA" id="ARBA00022475"/>
    </source>
</evidence>
<feature type="transmembrane region" description="Helical" evidence="10">
    <location>
        <begin position="205"/>
        <end position="233"/>
    </location>
</feature>
<accession>A0A0J7L8C7</accession>
<feature type="transmembrane region" description="Helical" evidence="10">
    <location>
        <begin position="145"/>
        <end position="166"/>
    </location>
</feature>
<dbReference type="PaxDb" id="67767-A0A0J7L8C7"/>
<keyword evidence="2" id="KW-1003">Cell membrane</keyword>
<dbReference type="GO" id="GO:0004984">
    <property type="term" value="F:olfactory receptor activity"/>
    <property type="evidence" value="ECO:0007669"/>
    <property type="project" value="InterPro"/>
</dbReference>
<dbReference type="GO" id="GO:0005886">
    <property type="term" value="C:plasma membrane"/>
    <property type="evidence" value="ECO:0007669"/>
    <property type="project" value="UniProtKB-SubCell"/>
</dbReference>